<reference evidence="4" key="2">
    <citation type="submission" date="2023-07" db="EMBL/GenBank/DDBJ databases">
        <authorList>
            <person name="Jung D.-H."/>
        </authorList>
    </citation>
    <scope>NUCLEOTIDE SEQUENCE [LARGE SCALE GENOMIC DNA]</scope>
    <source>
        <strain evidence="4">JA-25</strain>
    </source>
</reference>
<dbReference type="Proteomes" id="UP000606008">
    <property type="component" value="Unassembled WGS sequence"/>
</dbReference>
<dbReference type="InterPro" id="IPR052893">
    <property type="entry name" value="TCS_response_regulator"/>
</dbReference>
<evidence type="ECO:0000313" key="4">
    <source>
        <dbReference type="Proteomes" id="UP000606008"/>
    </source>
</evidence>
<comment type="caution">
    <text evidence="3">The sequence shown here is derived from an EMBL/GenBank/DDBJ whole genome shotgun (WGS) entry which is preliminary data.</text>
</comment>
<evidence type="ECO:0000256" key="1">
    <source>
        <dbReference type="PROSITE-ProRule" id="PRU00169"/>
    </source>
</evidence>
<keyword evidence="4" id="KW-1185">Reference proteome</keyword>
<sequence length="137" mass="14849">MPKNQASVWVVDDDPDDLYLVQLAFQRVLPALSIRLLSDGESLLSGLKQAATLPSLVLLDLNMTPSNGFEILQHLRSLAHGQAIPVVVFTTSDAADDRNRALAMGANGFQTKPDSIGDIGQLLLKLNVEWQLNASVE</sequence>
<evidence type="ECO:0000313" key="3">
    <source>
        <dbReference type="EMBL" id="NID12348.1"/>
    </source>
</evidence>
<name>A0ABX0QP26_9BACT</name>
<gene>
    <name evidence="3" type="ORF">F7231_19395</name>
</gene>
<dbReference type="PANTHER" id="PTHR44520:SF2">
    <property type="entry name" value="RESPONSE REGULATOR RCP1"/>
    <property type="match status" value="1"/>
</dbReference>
<dbReference type="PANTHER" id="PTHR44520">
    <property type="entry name" value="RESPONSE REGULATOR RCP1-RELATED"/>
    <property type="match status" value="1"/>
</dbReference>
<dbReference type="EMBL" id="WAEL01000007">
    <property type="protein sequence ID" value="NID12348.1"/>
    <property type="molecule type" value="Genomic_DNA"/>
</dbReference>
<dbReference type="PROSITE" id="PS50110">
    <property type="entry name" value="RESPONSE_REGULATORY"/>
    <property type="match status" value="1"/>
</dbReference>
<dbReference type="RefSeq" id="WP_085413980.1">
    <property type="nucleotide sequence ID" value="NZ_WAEL01000007.1"/>
</dbReference>
<feature type="domain" description="Response regulatory" evidence="2">
    <location>
        <begin position="7"/>
        <end position="127"/>
    </location>
</feature>
<dbReference type="Pfam" id="PF00072">
    <property type="entry name" value="Response_reg"/>
    <property type="match status" value="1"/>
</dbReference>
<dbReference type="SMART" id="SM00448">
    <property type="entry name" value="REC"/>
    <property type="match status" value="1"/>
</dbReference>
<accession>A0ABX0QP26</accession>
<dbReference type="InterPro" id="IPR001789">
    <property type="entry name" value="Sig_transdc_resp-reg_receiver"/>
</dbReference>
<protein>
    <submittedName>
        <fullName evidence="3">Response regulator</fullName>
    </submittedName>
</protein>
<dbReference type="InterPro" id="IPR011006">
    <property type="entry name" value="CheY-like_superfamily"/>
</dbReference>
<dbReference type="SUPFAM" id="SSF52172">
    <property type="entry name" value="CheY-like"/>
    <property type="match status" value="1"/>
</dbReference>
<proteinExistence type="predicted"/>
<feature type="modified residue" description="4-aspartylphosphate" evidence="1">
    <location>
        <position position="60"/>
    </location>
</feature>
<evidence type="ECO:0000259" key="2">
    <source>
        <dbReference type="PROSITE" id="PS50110"/>
    </source>
</evidence>
<keyword evidence="1" id="KW-0597">Phosphoprotein</keyword>
<dbReference type="Gene3D" id="3.40.50.2300">
    <property type="match status" value="1"/>
</dbReference>
<organism evidence="3 4">
    <name type="scientific">Fibrivirga algicola</name>
    <dbReference type="NCBI Taxonomy" id="2950420"/>
    <lineage>
        <taxon>Bacteria</taxon>
        <taxon>Pseudomonadati</taxon>
        <taxon>Bacteroidota</taxon>
        <taxon>Cytophagia</taxon>
        <taxon>Cytophagales</taxon>
        <taxon>Spirosomataceae</taxon>
        <taxon>Fibrivirga</taxon>
    </lineage>
</organism>
<reference evidence="4" key="1">
    <citation type="submission" date="2019-09" db="EMBL/GenBank/DDBJ databases">
        <authorList>
            <person name="Jung D.-H."/>
        </authorList>
    </citation>
    <scope>NUCLEOTIDE SEQUENCE [LARGE SCALE GENOMIC DNA]</scope>
    <source>
        <strain evidence="4">JA-25</strain>
    </source>
</reference>